<dbReference type="Gene3D" id="3.90.780.10">
    <property type="entry name" value="5'-Nucleotidase, C-terminal domain"/>
    <property type="match status" value="1"/>
</dbReference>
<evidence type="ECO:0000256" key="3">
    <source>
        <dbReference type="ARBA" id="ARBA00012643"/>
    </source>
</evidence>
<proteinExistence type="inferred from homology"/>
<evidence type="ECO:0000313" key="6">
    <source>
        <dbReference type="Proteomes" id="UP000821837"/>
    </source>
</evidence>
<protein>
    <recommendedName>
        <fullName evidence="3">5'-nucleotidase</fullName>
        <ecNumber evidence="3">3.1.3.5</ecNumber>
    </recommendedName>
</protein>
<comment type="similarity">
    <text evidence="2">Belongs to the 5'-nucleotidase family.</text>
</comment>
<dbReference type="VEuPathDB" id="VectorBase:RSAN_030616"/>
<dbReference type="Pfam" id="PF02872">
    <property type="entry name" value="5_nucleotid_C"/>
    <property type="match status" value="1"/>
</dbReference>
<dbReference type="SUPFAM" id="SSF55816">
    <property type="entry name" value="5'-nucleotidase (syn. UDP-sugar hydrolase), C-terminal domain"/>
    <property type="match status" value="1"/>
</dbReference>
<evidence type="ECO:0000256" key="1">
    <source>
        <dbReference type="ARBA" id="ARBA00000815"/>
    </source>
</evidence>
<comment type="catalytic activity">
    <reaction evidence="1">
        <text>a ribonucleoside 5'-phosphate + H2O = a ribonucleoside + phosphate</text>
        <dbReference type="Rhea" id="RHEA:12484"/>
        <dbReference type="ChEBI" id="CHEBI:15377"/>
        <dbReference type="ChEBI" id="CHEBI:18254"/>
        <dbReference type="ChEBI" id="CHEBI:43474"/>
        <dbReference type="ChEBI" id="CHEBI:58043"/>
        <dbReference type="EC" id="3.1.3.5"/>
    </reaction>
</comment>
<gene>
    <name evidence="5" type="ORF">HPB52_009583</name>
</gene>
<name>A0A9D4Q604_RHISA</name>
<dbReference type="GO" id="GO:0005886">
    <property type="term" value="C:plasma membrane"/>
    <property type="evidence" value="ECO:0007669"/>
    <property type="project" value="TreeGrafter"/>
</dbReference>
<dbReference type="GO" id="GO:0008253">
    <property type="term" value="F:5'-nucleotidase activity"/>
    <property type="evidence" value="ECO:0007669"/>
    <property type="project" value="UniProtKB-EC"/>
</dbReference>
<keyword evidence="6" id="KW-1185">Reference proteome</keyword>
<evidence type="ECO:0000259" key="4">
    <source>
        <dbReference type="Pfam" id="PF02872"/>
    </source>
</evidence>
<accession>A0A9D4Q604</accession>
<dbReference type="GO" id="GO:0006196">
    <property type="term" value="P:AMP catabolic process"/>
    <property type="evidence" value="ECO:0007669"/>
    <property type="project" value="TreeGrafter"/>
</dbReference>
<comment type="caution">
    <text evidence="5">The sequence shown here is derived from an EMBL/GenBank/DDBJ whole genome shotgun (WGS) entry which is preliminary data.</text>
</comment>
<evidence type="ECO:0000256" key="2">
    <source>
        <dbReference type="ARBA" id="ARBA00006654"/>
    </source>
</evidence>
<feature type="domain" description="5'-Nucleotidase C-terminal" evidence="4">
    <location>
        <begin position="184"/>
        <end position="327"/>
    </location>
</feature>
<dbReference type="SUPFAM" id="SSF56300">
    <property type="entry name" value="Metallo-dependent phosphatases"/>
    <property type="match status" value="1"/>
</dbReference>
<sequence>MLKSMAFDVMTLGIQEFHNGPRGLVPLFSDADLTTKIVLCNVDFSRDHVLSKLPNLPTRSTILTVDNLKVGIVGYVSNLVRVMGQPGVTIVINDPMESLRNESKRLRGEGCHVVFAIGGGDSNEDRTLADSLTDITAFVVKYQGRFAYPSTATEKHGLNFGQDLDYPINFTRSTDGKMAYIFASTNHFQLLSKFQMTMQVRSMSIVSAIGTPIILDLQAPEGELRLEDVFQMYPYNDQYMFVTMRGTTLQNMMEYSGRRAPPYSKFLQLSGIRVKYKANPGVNESTVSSLLILCTSCRTPTYERVIGIQWYTLAMSRYLANGGDGYDFTRVPRGYKVSSNISDDLVMRHYLKKRSPIMPMLDGRIVFESGAQALGAPYWTRAAFSSLCIVAAMTVATSA</sequence>
<dbReference type="InterPro" id="IPR036907">
    <property type="entry name" value="5'-Nucleotdase_C_sf"/>
</dbReference>
<dbReference type="EC" id="3.1.3.5" evidence="3"/>
<evidence type="ECO:0000313" key="5">
    <source>
        <dbReference type="EMBL" id="KAH7968553.1"/>
    </source>
</evidence>
<organism evidence="5 6">
    <name type="scientific">Rhipicephalus sanguineus</name>
    <name type="common">Brown dog tick</name>
    <name type="synonym">Ixodes sanguineus</name>
    <dbReference type="NCBI Taxonomy" id="34632"/>
    <lineage>
        <taxon>Eukaryota</taxon>
        <taxon>Metazoa</taxon>
        <taxon>Ecdysozoa</taxon>
        <taxon>Arthropoda</taxon>
        <taxon>Chelicerata</taxon>
        <taxon>Arachnida</taxon>
        <taxon>Acari</taxon>
        <taxon>Parasitiformes</taxon>
        <taxon>Ixodida</taxon>
        <taxon>Ixodoidea</taxon>
        <taxon>Ixodidae</taxon>
        <taxon>Rhipicephalinae</taxon>
        <taxon>Rhipicephalus</taxon>
        <taxon>Rhipicephalus</taxon>
    </lineage>
</organism>
<dbReference type="Gene3D" id="3.60.21.10">
    <property type="match status" value="1"/>
</dbReference>
<dbReference type="InterPro" id="IPR008334">
    <property type="entry name" value="5'-Nucleotdase_C"/>
</dbReference>
<reference evidence="5" key="1">
    <citation type="journal article" date="2020" name="Cell">
        <title>Large-Scale Comparative Analyses of Tick Genomes Elucidate Their Genetic Diversity and Vector Capacities.</title>
        <authorList>
            <consortium name="Tick Genome and Microbiome Consortium (TIGMIC)"/>
            <person name="Jia N."/>
            <person name="Wang J."/>
            <person name="Shi W."/>
            <person name="Du L."/>
            <person name="Sun Y."/>
            <person name="Zhan W."/>
            <person name="Jiang J.F."/>
            <person name="Wang Q."/>
            <person name="Zhang B."/>
            <person name="Ji P."/>
            <person name="Bell-Sakyi L."/>
            <person name="Cui X.M."/>
            <person name="Yuan T.T."/>
            <person name="Jiang B.G."/>
            <person name="Yang W.F."/>
            <person name="Lam T.T."/>
            <person name="Chang Q.C."/>
            <person name="Ding S.J."/>
            <person name="Wang X.J."/>
            <person name="Zhu J.G."/>
            <person name="Ruan X.D."/>
            <person name="Zhao L."/>
            <person name="Wei J.T."/>
            <person name="Ye R.Z."/>
            <person name="Que T.C."/>
            <person name="Du C.H."/>
            <person name="Zhou Y.H."/>
            <person name="Cheng J.X."/>
            <person name="Dai P.F."/>
            <person name="Guo W.B."/>
            <person name="Han X.H."/>
            <person name="Huang E.J."/>
            <person name="Li L.F."/>
            <person name="Wei W."/>
            <person name="Gao Y.C."/>
            <person name="Liu J.Z."/>
            <person name="Shao H.Z."/>
            <person name="Wang X."/>
            <person name="Wang C.C."/>
            <person name="Yang T.C."/>
            <person name="Huo Q.B."/>
            <person name="Li W."/>
            <person name="Chen H.Y."/>
            <person name="Chen S.E."/>
            <person name="Zhou L.G."/>
            <person name="Ni X.B."/>
            <person name="Tian J.H."/>
            <person name="Sheng Y."/>
            <person name="Liu T."/>
            <person name="Pan Y.S."/>
            <person name="Xia L.Y."/>
            <person name="Li J."/>
            <person name="Zhao F."/>
            <person name="Cao W.C."/>
        </authorList>
    </citation>
    <scope>NUCLEOTIDE SEQUENCE</scope>
    <source>
        <strain evidence="5">Rsan-2018</strain>
    </source>
</reference>
<dbReference type="AlphaFoldDB" id="A0A9D4Q604"/>
<dbReference type="PANTHER" id="PTHR11575">
    <property type="entry name" value="5'-NUCLEOTIDASE-RELATED"/>
    <property type="match status" value="1"/>
</dbReference>
<reference evidence="5" key="2">
    <citation type="submission" date="2021-09" db="EMBL/GenBank/DDBJ databases">
        <authorList>
            <person name="Jia N."/>
            <person name="Wang J."/>
            <person name="Shi W."/>
            <person name="Du L."/>
            <person name="Sun Y."/>
            <person name="Zhan W."/>
            <person name="Jiang J."/>
            <person name="Wang Q."/>
            <person name="Zhang B."/>
            <person name="Ji P."/>
            <person name="Sakyi L.B."/>
            <person name="Cui X."/>
            <person name="Yuan T."/>
            <person name="Jiang B."/>
            <person name="Yang W."/>
            <person name="Lam T.T.-Y."/>
            <person name="Chang Q."/>
            <person name="Ding S."/>
            <person name="Wang X."/>
            <person name="Zhu J."/>
            <person name="Ruan X."/>
            <person name="Zhao L."/>
            <person name="Wei J."/>
            <person name="Que T."/>
            <person name="Du C."/>
            <person name="Cheng J."/>
            <person name="Dai P."/>
            <person name="Han X."/>
            <person name="Huang E."/>
            <person name="Gao Y."/>
            <person name="Liu J."/>
            <person name="Shao H."/>
            <person name="Ye R."/>
            <person name="Li L."/>
            <person name="Wei W."/>
            <person name="Wang X."/>
            <person name="Wang C."/>
            <person name="Huo Q."/>
            <person name="Li W."/>
            <person name="Guo W."/>
            <person name="Chen H."/>
            <person name="Chen S."/>
            <person name="Zhou L."/>
            <person name="Zhou L."/>
            <person name="Ni X."/>
            <person name="Tian J."/>
            <person name="Zhou Y."/>
            <person name="Sheng Y."/>
            <person name="Liu T."/>
            <person name="Pan Y."/>
            <person name="Xia L."/>
            <person name="Li J."/>
            <person name="Zhao F."/>
            <person name="Cao W."/>
        </authorList>
    </citation>
    <scope>NUCLEOTIDE SEQUENCE</scope>
    <source>
        <strain evidence="5">Rsan-2018</strain>
        <tissue evidence="5">Larvae</tissue>
    </source>
</reference>
<dbReference type="Proteomes" id="UP000821837">
    <property type="component" value="Unassembled WGS sequence"/>
</dbReference>
<dbReference type="PANTHER" id="PTHR11575:SF24">
    <property type="entry name" value="5'-NUCLEOTIDASE"/>
    <property type="match status" value="1"/>
</dbReference>
<dbReference type="InterPro" id="IPR029052">
    <property type="entry name" value="Metallo-depent_PP-like"/>
</dbReference>
<dbReference type="InterPro" id="IPR006179">
    <property type="entry name" value="5_nucleotidase/apyrase"/>
</dbReference>
<dbReference type="EMBL" id="JABSTV010001248">
    <property type="protein sequence ID" value="KAH7968553.1"/>
    <property type="molecule type" value="Genomic_DNA"/>
</dbReference>